<dbReference type="InterPro" id="IPR009060">
    <property type="entry name" value="UBA-like_sf"/>
</dbReference>
<feature type="domain" description="UBA" evidence="7">
    <location>
        <begin position="97"/>
        <end position="137"/>
    </location>
</feature>
<dbReference type="GO" id="GO:0043161">
    <property type="term" value="P:proteasome-mediated ubiquitin-dependent protein catabolic process"/>
    <property type="evidence" value="ECO:0007669"/>
    <property type="project" value="UniProtKB-UniRule"/>
</dbReference>
<dbReference type="InterPro" id="IPR015940">
    <property type="entry name" value="UBA"/>
</dbReference>
<sequence length="296" mass="31669">MVSKVSKPASSSSTTEKAQPISSPNVPAPATINPPPPAPAPEVSSTPVPSTAPTSTQTNPLPAPTPTSPPASTPSQPSQPTQPTQMWGNASAFVAGDELESTIQSIMEMGFDRHEVERALRASYFNPDRAVEYLMTGIPETVESTTQSAPTSGQTQLSAPVTVLDPSPNSNTASTPACINHPQFQQLRQVVQQNPALLQPLLQQIGQSNPQLLQLINANQQTFLELLNESSGDQPTTGEGNLPSPHYVSVTQEEKEAIDRLEALGFDRAHAIEAFLACDRNEELAANYLFDHMNDE</sequence>
<dbReference type="FunFam" id="1.10.8.10:FF:000002">
    <property type="entry name" value="UV excision repair protein RAD23 homolog"/>
    <property type="match status" value="1"/>
</dbReference>
<organism evidence="8 9">
    <name type="scientific">Ambispora gerdemannii</name>
    <dbReference type="NCBI Taxonomy" id="144530"/>
    <lineage>
        <taxon>Eukaryota</taxon>
        <taxon>Fungi</taxon>
        <taxon>Fungi incertae sedis</taxon>
        <taxon>Mucoromycota</taxon>
        <taxon>Glomeromycotina</taxon>
        <taxon>Glomeromycetes</taxon>
        <taxon>Archaeosporales</taxon>
        <taxon>Ambisporaceae</taxon>
        <taxon>Ambispora</taxon>
    </lineage>
</organism>
<dbReference type="GO" id="GO:0070628">
    <property type="term" value="F:proteasome binding"/>
    <property type="evidence" value="ECO:0007669"/>
    <property type="project" value="TreeGrafter"/>
</dbReference>
<dbReference type="EMBL" id="CAJVPL010000419">
    <property type="protein sequence ID" value="CAG8494873.1"/>
    <property type="molecule type" value="Genomic_DNA"/>
</dbReference>
<dbReference type="InterPro" id="IPR004806">
    <property type="entry name" value="Rad23"/>
</dbReference>
<evidence type="ECO:0000256" key="4">
    <source>
        <dbReference type="ARBA" id="ARBA00023242"/>
    </source>
</evidence>
<feature type="compositionally biased region" description="Polar residues" evidence="6">
    <location>
        <begin position="14"/>
        <end position="23"/>
    </location>
</feature>
<comment type="subcellular location">
    <subcellularLocation>
        <location evidence="5">Nucleus</location>
    </subcellularLocation>
    <subcellularLocation>
        <location evidence="5">Cytoplasm</location>
    </subcellularLocation>
</comment>
<dbReference type="PRINTS" id="PR01839">
    <property type="entry name" value="RAD23PROTEIN"/>
</dbReference>
<keyword evidence="4 5" id="KW-0539">Nucleus</keyword>
<feature type="region of interest" description="Disordered" evidence="6">
    <location>
        <begin position="1"/>
        <end position="86"/>
    </location>
</feature>
<evidence type="ECO:0000256" key="6">
    <source>
        <dbReference type="SAM" id="MobiDB-lite"/>
    </source>
</evidence>
<dbReference type="OrthoDB" id="419317at2759"/>
<evidence type="ECO:0000256" key="2">
    <source>
        <dbReference type="ARBA" id="ARBA00022763"/>
    </source>
</evidence>
<keyword evidence="1" id="KW-0677">Repeat</keyword>
<feature type="compositionally biased region" description="Pro residues" evidence="6">
    <location>
        <begin position="61"/>
        <end position="72"/>
    </location>
</feature>
<feature type="compositionally biased region" description="Low complexity" evidence="6">
    <location>
        <begin position="41"/>
        <end position="56"/>
    </location>
</feature>
<dbReference type="NCBIfam" id="TIGR00601">
    <property type="entry name" value="rad23"/>
    <property type="match status" value="1"/>
</dbReference>
<dbReference type="InterPro" id="IPR006636">
    <property type="entry name" value="STI1_HS-bd"/>
</dbReference>
<name>A0A9N8ZH27_9GLOM</name>
<dbReference type="GO" id="GO:0031593">
    <property type="term" value="F:polyubiquitin modification-dependent protein binding"/>
    <property type="evidence" value="ECO:0007669"/>
    <property type="project" value="UniProtKB-UniRule"/>
</dbReference>
<dbReference type="SMART" id="SM00727">
    <property type="entry name" value="STI1"/>
    <property type="match status" value="1"/>
</dbReference>
<dbReference type="GO" id="GO:0003684">
    <property type="term" value="F:damaged DNA binding"/>
    <property type="evidence" value="ECO:0007669"/>
    <property type="project" value="UniProtKB-UniRule"/>
</dbReference>
<proteinExistence type="inferred from homology"/>
<comment type="similarity">
    <text evidence="5">Belongs to the RAD23 family.</text>
</comment>
<dbReference type="Gene3D" id="1.10.10.540">
    <property type="entry name" value="XPC-binding domain"/>
    <property type="match status" value="1"/>
</dbReference>
<evidence type="ECO:0000256" key="3">
    <source>
        <dbReference type="ARBA" id="ARBA00023204"/>
    </source>
</evidence>
<comment type="caution">
    <text evidence="8">The sequence shown here is derived from an EMBL/GenBank/DDBJ whole genome shotgun (WGS) entry which is preliminary data.</text>
</comment>
<evidence type="ECO:0000313" key="9">
    <source>
        <dbReference type="Proteomes" id="UP000789831"/>
    </source>
</evidence>
<dbReference type="PROSITE" id="PS50030">
    <property type="entry name" value="UBA"/>
    <property type="match status" value="2"/>
</dbReference>
<evidence type="ECO:0000256" key="5">
    <source>
        <dbReference type="RuleBase" id="RU367049"/>
    </source>
</evidence>
<dbReference type="Pfam" id="PF00627">
    <property type="entry name" value="UBA"/>
    <property type="match status" value="2"/>
</dbReference>
<dbReference type="PANTHER" id="PTHR10621:SF0">
    <property type="entry name" value="UV EXCISION REPAIR PROTEIN RAD23"/>
    <property type="match status" value="1"/>
</dbReference>
<keyword evidence="5" id="KW-0963">Cytoplasm</keyword>
<dbReference type="Gene3D" id="1.10.8.10">
    <property type="entry name" value="DNA helicase RuvA subunit, C-terminal domain"/>
    <property type="match status" value="2"/>
</dbReference>
<gene>
    <name evidence="8" type="ORF">AGERDE_LOCUS3945</name>
</gene>
<dbReference type="AlphaFoldDB" id="A0A9N8ZH27"/>
<evidence type="ECO:0000256" key="1">
    <source>
        <dbReference type="ARBA" id="ARBA00022737"/>
    </source>
</evidence>
<dbReference type="SMART" id="SM00165">
    <property type="entry name" value="UBA"/>
    <property type="match status" value="2"/>
</dbReference>
<keyword evidence="9" id="KW-1185">Reference proteome</keyword>
<dbReference type="SUPFAM" id="SSF101238">
    <property type="entry name" value="XPC-binding domain"/>
    <property type="match status" value="1"/>
</dbReference>
<feature type="compositionally biased region" description="Low complexity" evidence="6">
    <location>
        <begin position="73"/>
        <end position="85"/>
    </location>
</feature>
<dbReference type="GO" id="GO:0005654">
    <property type="term" value="C:nucleoplasm"/>
    <property type="evidence" value="ECO:0007669"/>
    <property type="project" value="TreeGrafter"/>
</dbReference>
<dbReference type="SUPFAM" id="SSF46934">
    <property type="entry name" value="UBA-like"/>
    <property type="match status" value="2"/>
</dbReference>
<dbReference type="Proteomes" id="UP000789831">
    <property type="component" value="Unassembled WGS sequence"/>
</dbReference>
<comment type="function">
    <text evidence="5">Multiubiquitin chain receptor involved in modulation of proteasomal degradation. Involved in nucleotide excision repair.</text>
</comment>
<feature type="domain" description="UBA" evidence="7">
    <location>
        <begin position="251"/>
        <end position="292"/>
    </location>
</feature>
<dbReference type="InterPro" id="IPR036353">
    <property type="entry name" value="XPC-bd_sf"/>
</dbReference>
<dbReference type="InterPro" id="IPR015360">
    <property type="entry name" value="XPC-bd"/>
</dbReference>
<dbReference type="PANTHER" id="PTHR10621">
    <property type="entry name" value="UV EXCISION REPAIR PROTEIN RAD23"/>
    <property type="match status" value="1"/>
</dbReference>
<dbReference type="Pfam" id="PF09280">
    <property type="entry name" value="XPC-binding"/>
    <property type="match status" value="1"/>
</dbReference>
<dbReference type="GO" id="GO:0043130">
    <property type="term" value="F:ubiquitin binding"/>
    <property type="evidence" value="ECO:0007669"/>
    <property type="project" value="UniProtKB-UniRule"/>
</dbReference>
<keyword evidence="3 5" id="KW-0234">DNA repair</keyword>
<reference evidence="8" key="1">
    <citation type="submission" date="2021-06" db="EMBL/GenBank/DDBJ databases">
        <authorList>
            <person name="Kallberg Y."/>
            <person name="Tangrot J."/>
            <person name="Rosling A."/>
        </authorList>
    </citation>
    <scope>NUCLEOTIDE SEQUENCE</scope>
    <source>
        <strain evidence="8">MT106</strain>
    </source>
</reference>
<feature type="compositionally biased region" description="Low complexity" evidence="6">
    <location>
        <begin position="1"/>
        <end position="13"/>
    </location>
</feature>
<evidence type="ECO:0000259" key="7">
    <source>
        <dbReference type="PROSITE" id="PS50030"/>
    </source>
</evidence>
<keyword evidence="2 5" id="KW-0227">DNA damage</keyword>
<evidence type="ECO:0000313" key="8">
    <source>
        <dbReference type="EMBL" id="CAG8494873.1"/>
    </source>
</evidence>
<dbReference type="GO" id="GO:0005829">
    <property type="term" value="C:cytosol"/>
    <property type="evidence" value="ECO:0007669"/>
    <property type="project" value="TreeGrafter"/>
</dbReference>
<dbReference type="GO" id="GO:0006289">
    <property type="term" value="P:nucleotide-excision repair"/>
    <property type="evidence" value="ECO:0007669"/>
    <property type="project" value="UniProtKB-UniRule"/>
</dbReference>
<protein>
    <recommendedName>
        <fullName evidence="5">UV excision repair protein RAD23</fullName>
    </recommendedName>
</protein>
<accession>A0A9N8ZH27</accession>
<dbReference type="FunFam" id="1.10.8.10:FF:000003">
    <property type="entry name" value="UV excision repair protein RAD23 homolog"/>
    <property type="match status" value="1"/>
</dbReference>